<feature type="compositionally biased region" description="Polar residues" evidence="1">
    <location>
        <begin position="422"/>
        <end position="449"/>
    </location>
</feature>
<dbReference type="PANTHER" id="PTHR47190:SF1">
    <property type="entry name" value="GLUCOSE-METHANOL-CHOLINE OXIDOREDUCTASE N-TERMINAL DOMAIN-CONTAINING PROTEIN"/>
    <property type="match status" value="1"/>
</dbReference>
<organism evidence="4 5">
    <name type="scientific">Podospora aff. communis PSN243</name>
    <dbReference type="NCBI Taxonomy" id="3040156"/>
    <lineage>
        <taxon>Eukaryota</taxon>
        <taxon>Fungi</taxon>
        <taxon>Dikarya</taxon>
        <taxon>Ascomycota</taxon>
        <taxon>Pezizomycotina</taxon>
        <taxon>Sordariomycetes</taxon>
        <taxon>Sordariomycetidae</taxon>
        <taxon>Sordariales</taxon>
        <taxon>Podosporaceae</taxon>
        <taxon>Podospora</taxon>
    </lineage>
</organism>
<dbReference type="EMBL" id="MU865938">
    <property type="protein sequence ID" value="KAK4449198.1"/>
    <property type="molecule type" value="Genomic_DNA"/>
</dbReference>
<feature type="chain" id="PRO_5043731834" description="Cellobiose dehydrogenase-like cytochrome domain-containing protein" evidence="2">
    <location>
        <begin position="31"/>
        <end position="512"/>
    </location>
</feature>
<name>A0AAV9GKW4_9PEZI</name>
<evidence type="ECO:0000256" key="2">
    <source>
        <dbReference type="SAM" id="SignalP"/>
    </source>
</evidence>
<keyword evidence="5" id="KW-1185">Reference proteome</keyword>
<evidence type="ECO:0000313" key="5">
    <source>
        <dbReference type="Proteomes" id="UP001321760"/>
    </source>
</evidence>
<keyword evidence="2" id="KW-0732">Signal</keyword>
<feature type="region of interest" description="Disordered" evidence="1">
    <location>
        <begin position="471"/>
        <end position="512"/>
    </location>
</feature>
<dbReference type="Gene3D" id="2.60.40.1210">
    <property type="entry name" value="Cellobiose dehydrogenase, cytochrome domain"/>
    <property type="match status" value="1"/>
</dbReference>
<feature type="region of interest" description="Disordered" evidence="1">
    <location>
        <begin position="416"/>
        <end position="453"/>
    </location>
</feature>
<dbReference type="CDD" id="cd09630">
    <property type="entry name" value="CDH_like_cytochrome"/>
    <property type="match status" value="1"/>
</dbReference>
<evidence type="ECO:0000256" key="1">
    <source>
        <dbReference type="SAM" id="MobiDB-lite"/>
    </source>
</evidence>
<feature type="region of interest" description="Disordered" evidence="1">
    <location>
        <begin position="236"/>
        <end position="329"/>
    </location>
</feature>
<dbReference type="InterPro" id="IPR015920">
    <property type="entry name" value="Cellobiose_DH-like_cyt"/>
</dbReference>
<evidence type="ECO:0000259" key="3">
    <source>
        <dbReference type="Pfam" id="PF16010"/>
    </source>
</evidence>
<dbReference type="SUPFAM" id="SSF49344">
    <property type="entry name" value="CBD9-like"/>
    <property type="match status" value="1"/>
</dbReference>
<feature type="compositionally biased region" description="Polar residues" evidence="1">
    <location>
        <begin position="362"/>
        <end position="382"/>
    </location>
</feature>
<feature type="domain" description="Cellobiose dehydrogenase-like cytochrome" evidence="3">
    <location>
        <begin position="34"/>
        <end position="206"/>
    </location>
</feature>
<feature type="signal peptide" evidence="2">
    <location>
        <begin position="1"/>
        <end position="30"/>
    </location>
</feature>
<proteinExistence type="predicted"/>
<dbReference type="Pfam" id="PF16010">
    <property type="entry name" value="CDH-cyt"/>
    <property type="match status" value="1"/>
</dbReference>
<dbReference type="Proteomes" id="UP001321760">
    <property type="component" value="Unassembled WGS sequence"/>
</dbReference>
<dbReference type="PANTHER" id="PTHR47190">
    <property type="entry name" value="DEHYDROGENASE, PUTATIVE-RELATED"/>
    <property type="match status" value="1"/>
</dbReference>
<feature type="region of interest" description="Disordered" evidence="1">
    <location>
        <begin position="355"/>
        <end position="382"/>
    </location>
</feature>
<reference evidence="4" key="1">
    <citation type="journal article" date="2023" name="Mol. Phylogenet. Evol.">
        <title>Genome-scale phylogeny and comparative genomics of the fungal order Sordariales.</title>
        <authorList>
            <person name="Hensen N."/>
            <person name="Bonometti L."/>
            <person name="Westerberg I."/>
            <person name="Brannstrom I.O."/>
            <person name="Guillou S."/>
            <person name="Cros-Aarteil S."/>
            <person name="Calhoun S."/>
            <person name="Haridas S."/>
            <person name="Kuo A."/>
            <person name="Mondo S."/>
            <person name="Pangilinan J."/>
            <person name="Riley R."/>
            <person name="LaButti K."/>
            <person name="Andreopoulos B."/>
            <person name="Lipzen A."/>
            <person name="Chen C."/>
            <person name="Yan M."/>
            <person name="Daum C."/>
            <person name="Ng V."/>
            <person name="Clum A."/>
            <person name="Steindorff A."/>
            <person name="Ohm R.A."/>
            <person name="Martin F."/>
            <person name="Silar P."/>
            <person name="Natvig D.O."/>
            <person name="Lalanne C."/>
            <person name="Gautier V."/>
            <person name="Ament-Velasquez S.L."/>
            <person name="Kruys A."/>
            <person name="Hutchinson M.I."/>
            <person name="Powell A.J."/>
            <person name="Barry K."/>
            <person name="Miller A.N."/>
            <person name="Grigoriev I.V."/>
            <person name="Debuchy R."/>
            <person name="Gladieux P."/>
            <person name="Hiltunen Thoren M."/>
            <person name="Johannesson H."/>
        </authorList>
    </citation>
    <scope>NUCLEOTIDE SEQUENCE</scope>
    <source>
        <strain evidence="4">PSN243</strain>
    </source>
</reference>
<comment type="caution">
    <text evidence="4">The sequence shown here is derived from an EMBL/GenBank/DDBJ whole genome shotgun (WGS) entry which is preliminary data.</text>
</comment>
<reference evidence="4" key="2">
    <citation type="submission" date="2023-05" db="EMBL/GenBank/DDBJ databases">
        <authorList>
            <consortium name="Lawrence Berkeley National Laboratory"/>
            <person name="Steindorff A."/>
            <person name="Hensen N."/>
            <person name="Bonometti L."/>
            <person name="Westerberg I."/>
            <person name="Brannstrom I.O."/>
            <person name="Guillou S."/>
            <person name="Cros-Aarteil S."/>
            <person name="Calhoun S."/>
            <person name="Haridas S."/>
            <person name="Kuo A."/>
            <person name="Mondo S."/>
            <person name="Pangilinan J."/>
            <person name="Riley R."/>
            <person name="Labutti K."/>
            <person name="Andreopoulos B."/>
            <person name="Lipzen A."/>
            <person name="Chen C."/>
            <person name="Yanf M."/>
            <person name="Daum C."/>
            <person name="Ng V."/>
            <person name="Clum A."/>
            <person name="Ohm R."/>
            <person name="Martin F."/>
            <person name="Silar P."/>
            <person name="Natvig D."/>
            <person name="Lalanne C."/>
            <person name="Gautier V."/>
            <person name="Ament-Velasquez S.L."/>
            <person name="Kruys A."/>
            <person name="Hutchinson M.I."/>
            <person name="Powell A.J."/>
            <person name="Barry K."/>
            <person name="Miller A.N."/>
            <person name="Grigoriev I.V."/>
            <person name="Debuchy R."/>
            <person name="Gladieux P."/>
            <person name="Thoren M.H."/>
            <person name="Johannesson H."/>
        </authorList>
    </citation>
    <scope>NUCLEOTIDE SEQUENCE</scope>
    <source>
        <strain evidence="4">PSN243</strain>
    </source>
</reference>
<feature type="compositionally biased region" description="Polar residues" evidence="1">
    <location>
        <begin position="313"/>
        <end position="329"/>
    </location>
</feature>
<feature type="compositionally biased region" description="Acidic residues" evidence="1">
    <location>
        <begin position="502"/>
        <end position="512"/>
    </location>
</feature>
<sequence length="512" mass="53767">MQQPTRHRQRHGRGILLALGLSASRAVGQATSPFIDQATGAQLQRFVDTKTNFGFGIALPPDPSSSFIGQLSFPLVDGAGWGGLSLSGDLKGPPLVACWPDGNGGVVSSFREAFSGEENPSEVQGTFSLKPILDATSANNTFLTFTFLCENCIDESQTTDNGKLGWALASRPVQNQNSPAGVLASPDSGFGDFLANLAAARSTEFDTWAALAQPAVGMQVEASPIDEDAVVNDLKARQTRGQRQTGGRGGFDTDTDGNATDFTNGIDSDTDDDRVRPVNAGAQATRRRRRRAVAADGNLAARQTGAQRGDSRTGVTDTDNSGNDTDFNTALDTDFNSGIDTDSDNGRRVPVRVSRRARSLKTRQATGQGRNRVGFNTDTDNCGNGTDLNSSLDTDADNGLRAPRVNCVAVPRARGVAKRQTARQGQGRNGVLTDTDNSGNGTDLNSGIDTDSDVPRVNRITARRAVGGGATIPRGLAKRQAGRQTGARAAAGGVRGGFDTDSGNDTDFSDLD</sequence>
<gene>
    <name evidence="4" type="ORF">QBC34DRAFT_93134</name>
</gene>
<dbReference type="AlphaFoldDB" id="A0AAV9GKW4"/>
<evidence type="ECO:0000313" key="4">
    <source>
        <dbReference type="EMBL" id="KAK4449198.1"/>
    </source>
</evidence>
<feature type="compositionally biased region" description="Low complexity" evidence="1">
    <location>
        <begin position="482"/>
        <end position="492"/>
    </location>
</feature>
<accession>A0AAV9GKW4</accession>
<feature type="compositionally biased region" description="Polar residues" evidence="1">
    <location>
        <begin position="258"/>
        <end position="267"/>
    </location>
</feature>
<dbReference type="InterPro" id="IPR053208">
    <property type="entry name" value="GMC_Oxidoreductase_CD"/>
</dbReference>
<protein>
    <recommendedName>
        <fullName evidence="3">Cellobiose dehydrogenase-like cytochrome domain-containing protein</fullName>
    </recommendedName>
</protein>